<dbReference type="SUPFAM" id="SSF56784">
    <property type="entry name" value="HAD-like"/>
    <property type="match status" value="1"/>
</dbReference>
<keyword evidence="8" id="KW-0460">Magnesium</keyword>
<dbReference type="GO" id="GO:0016020">
    <property type="term" value="C:membrane"/>
    <property type="evidence" value="ECO:0007669"/>
    <property type="project" value="UniProtKB-SubCell"/>
</dbReference>
<dbReference type="Gene3D" id="3.40.50.1000">
    <property type="entry name" value="HAD superfamily/HAD-like"/>
    <property type="match status" value="1"/>
</dbReference>
<comment type="caution">
    <text evidence="13">Lacks conserved residue(s) required for the propagation of feature annotation.</text>
</comment>
<evidence type="ECO:0000256" key="10">
    <source>
        <dbReference type="ARBA" id="ARBA00022989"/>
    </source>
</evidence>
<keyword evidence="10 13" id="KW-1133">Transmembrane helix</keyword>
<evidence type="ECO:0000256" key="13">
    <source>
        <dbReference type="RuleBase" id="RU361146"/>
    </source>
</evidence>
<comment type="subcellular location">
    <subcellularLocation>
        <location evidence="1 13">Membrane</location>
        <topology evidence="1 13">Multi-pass membrane protein</topology>
    </subcellularLocation>
</comment>
<keyword evidence="11 13" id="KW-0406">Ion transport</keyword>
<dbReference type="InterPro" id="IPR036412">
    <property type="entry name" value="HAD-like_sf"/>
</dbReference>
<evidence type="ECO:0000256" key="12">
    <source>
        <dbReference type="ARBA" id="ARBA00023136"/>
    </source>
</evidence>
<sequence>MACNASWALTAEEAAKRLDVDLSVGLDRAESERRIVLHGPNAIPDEPPTPWLRLILAQFDDLLVKMLVGAAAVSFCLAMGEEAGERLHALVEPLVIVLILLLNAVVGVWQESNAEQAIEALKAYEPNDAEVWREGALCVIAASELVPGDVIRVAAGGRVPADSRLVALESTTLRLDQALLTGESVPVMKETAPVADADAEIQARHNMLFSGTTVSYGAGKALVVATAASTEIGKIGAQVARPQSLSGYVVKLDEFSALLTKAIAAICILLWLLNIQHFTDPIHGSAVRGAIYYFKIAIALAVAAIPEGLPAVVTTCLALGTRRMAAKNTIVRYLPSVETLGTTAVICSDKTGTLTTSQMAARCVLTLSSSGQPRLTRCHATGYDPTANKLLAARDARASKGGEMAAAEEPLSEAERLSEPLASVGAAALRSLAEKIGLRGVPAADTEEPERTSAAWLRRCTPLATLEFTRGRRPKARLCARLVLTRRGAGAGAGGGAGRHSLFVKGAPESVLARCTHAMLGGGAVVPMVPELRASLLATVGELAGGSEALRCLACAVRHNLPADVSATPPSALAGFGEVEAGLTFVGVVGIHDPARPEVAAAITQCAAAGVRVVVVTGDNKLTAEAGAGGSSGLSGGLTGREFAALDYEAQLRAVAECSLFARTEPAHKLRLVELLQQQGYVVAMTGDGVNDAPALKKANIGIAMGSGTAVAKTASDMVLADDNFASIVAAVEEGRAIFSNTKAFIRYLISSNIGEVACIFLTAALGMPEALVPVQLLWALFPGACTVNLVTDGLPATALSFNPPDANAMRQPPRPLSEPFIDGPLALRYLLIGLYVGVATVAGFAYWFVGFEGGPQITLHQLTHFGECPSWPVSDGVDCAVFTSLRPRTVALSVLVTIEMFNALNALSEKARLPLEPCSDLARPRSRPSAESLLAFPPWRNPWLVGALALSFAQHFAILYVPAFNHVFGVAPISFAEWRRRPVSAWPHLASFCSQPCRFAICAGSSSPSRCLSLLSTSA</sequence>
<dbReference type="Gene3D" id="3.40.1110.10">
    <property type="entry name" value="Calcium-transporting ATPase, cytoplasmic domain N"/>
    <property type="match status" value="1"/>
</dbReference>
<dbReference type="InterPro" id="IPR006068">
    <property type="entry name" value="ATPase_P-typ_cation-transptr_C"/>
</dbReference>
<dbReference type="Pfam" id="PF00690">
    <property type="entry name" value="Cation_ATPase_N"/>
    <property type="match status" value="1"/>
</dbReference>
<dbReference type="SUPFAM" id="SSF81665">
    <property type="entry name" value="Calcium ATPase, transmembrane domain M"/>
    <property type="match status" value="1"/>
</dbReference>
<dbReference type="PANTHER" id="PTHR42861">
    <property type="entry name" value="CALCIUM-TRANSPORTING ATPASE"/>
    <property type="match status" value="1"/>
</dbReference>
<dbReference type="FunFam" id="1.20.1110.10:FF:000065">
    <property type="entry name" value="Sarcoplasmic/endoplasmic reticulum calcium ATPase 1"/>
    <property type="match status" value="2"/>
</dbReference>
<dbReference type="HOGENOM" id="CLU_002360_3_2_1"/>
<dbReference type="Pfam" id="PF00689">
    <property type="entry name" value="Cation_ATPase_C"/>
    <property type="match status" value="1"/>
</dbReference>
<keyword evidence="2 13" id="KW-0813">Transport</keyword>
<dbReference type="InterPro" id="IPR059000">
    <property type="entry name" value="ATPase_P-type_domA"/>
</dbReference>
<dbReference type="EnsemblProtists" id="EOD05316">
    <property type="protein sequence ID" value="EOD05316"/>
    <property type="gene ID" value="EMIHUDRAFT_62350"/>
</dbReference>
<dbReference type="FunFam" id="2.70.150.10:FF:000014">
    <property type="entry name" value="Calcium-transporting ATPase, putative"/>
    <property type="match status" value="1"/>
</dbReference>
<dbReference type="eggNOG" id="KOG0202">
    <property type="taxonomic scope" value="Eukaryota"/>
</dbReference>
<feature type="transmembrane region" description="Helical" evidence="13">
    <location>
        <begin position="830"/>
        <end position="850"/>
    </location>
</feature>
<accession>A0A0D3I231</accession>
<proteinExistence type="inferred from homology"/>
<dbReference type="InterPro" id="IPR044492">
    <property type="entry name" value="P_typ_ATPase_HD_dom"/>
</dbReference>
<keyword evidence="3 13" id="KW-0109">Calcium transport</keyword>
<evidence type="ECO:0000256" key="7">
    <source>
        <dbReference type="ARBA" id="ARBA00022840"/>
    </source>
</evidence>
<keyword evidence="12 13" id="KW-0472">Membrane</keyword>
<comment type="function">
    <text evidence="13">Catalyzes the hydrolysis of ATP coupled with the transport of calcium.</text>
</comment>
<feature type="domain" description="Cation-transporting P-type ATPase N-terminal" evidence="14">
    <location>
        <begin position="5"/>
        <end position="79"/>
    </location>
</feature>
<dbReference type="InterPro" id="IPR008250">
    <property type="entry name" value="ATPase_P-typ_transduc_dom_A_sf"/>
</dbReference>
<comment type="similarity">
    <text evidence="13">Belongs to the cation transport ATPase (P-type) (TC 3.A.3) family.</text>
</comment>
<evidence type="ECO:0000256" key="4">
    <source>
        <dbReference type="ARBA" id="ARBA00022692"/>
    </source>
</evidence>
<dbReference type="NCBIfam" id="TIGR01494">
    <property type="entry name" value="ATPase_P-type"/>
    <property type="match status" value="2"/>
</dbReference>
<keyword evidence="16" id="KW-1185">Reference proteome</keyword>
<dbReference type="PROSITE" id="PS00154">
    <property type="entry name" value="ATPASE_E1_E2"/>
    <property type="match status" value="1"/>
</dbReference>
<dbReference type="InterPro" id="IPR023299">
    <property type="entry name" value="ATPase_P-typ_cyto_dom_N"/>
</dbReference>
<reference evidence="15" key="2">
    <citation type="submission" date="2024-10" db="UniProtKB">
        <authorList>
            <consortium name="EnsemblProtists"/>
        </authorList>
    </citation>
    <scope>IDENTIFICATION</scope>
</reference>
<keyword evidence="6 13" id="KW-0106">Calcium</keyword>
<keyword evidence="9" id="KW-1278">Translocase</keyword>
<dbReference type="InterPro" id="IPR018303">
    <property type="entry name" value="ATPase_P-typ_P_site"/>
</dbReference>
<dbReference type="SUPFAM" id="SSF81653">
    <property type="entry name" value="Calcium ATPase, transduction domain A"/>
    <property type="match status" value="1"/>
</dbReference>
<evidence type="ECO:0000256" key="2">
    <source>
        <dbReference type="ARBA" id="ARBA00022448"/>
    </source>
</evidence>
<dbReference type="GeneID" id="17251472"/>
<evidence type="ECO:0000256" key="9">
    <source>
        <dbReference type="ARBA" id="ARBA00022967"/>
    </source>
</evidence>
<name>A0A0D3I231_EMIH1</name>
<dbReference type="InterPro" id="IPR023214">
    <property type="entry name" value="HAD_sf"/>
</dbReference>
<keyword evidence="5 13" id="KW-0547">Nucleotide-binding</keyword>
<keyword evidence="4 13" id="KW-0812">Transmembrane</keyword>
<dbReference type="EC" id="7.2.2.10" evidence="13"/>
<evidence type="ECO:0000259" key="14">
    <source>
        <dbReference type="SMART" id="SM00831"/>
    </source>
</evidence>
<keyword evidence="7 13" id="KW-0067">ATP-binding</keyword>
<dbReference type="Gene3D" id="2.70.150.10">
    <property type="entry name" value="Calcium-transporting ATPase, cytoplasmic transduction domain A"/>
    <property type="match status" value="1"/>
</dbReference>
<dbReference type="PRINTS" id="PR00119">
    <property type="entry name" value="CATATPASE"/>
</dbReference>
<dbReference type="InterPro" id="IPR004014">
    <property type="entry name" value="ATPase_P-typ_cation-transptr_N"/>
</dbReference>
<dbReference type="InterPro" id="IPR001757">
    <property type="entry name" value="P_typ_ATPase"/>
</dbReference>
<evidence type="ECO:0000313" key="16">
    <source>
        <dbReference type="Proteomes" id="UP000013827"/>
    </source>
</evidence>
<dbReference type="NCBIfam" id="TIGR01116">
    <property type="entry name" value="ATPase-IIA1_Ca"/>
    <property type="match status" value="1"/>
</dbReference>
<dbReference type="SFLD" id="SFLDS00003">
    <property type="entry name" value="Haloacid_Dehalogenase"/>
    <property type="match status" value="1"/>
</dbReference>
<dbReference type="Proteomes" id="UP000013827">
    <property type="component" value="Unassembled WGS sequence"/>
</dbReference>
<evidence type="ECO:0000313" key="15">
    <source>
        <dbReference type="EnsemblProtists" id="EOD05316"/>
    </source>
</evidence>
<dbReference type="STRING" id="2903.R1D3A8"/>
<dbReference type="Pfam" id="PF08282">
    <property type="entry name" value="Hydrolase_3"/>
    <property type="match status" value="1"/>
</dbReference>
<dbReference type="GO" id="GO:0016887">
    <property type="term" value="F:ATP hydrolysis activity"/>
    <property type="evidence" value="ECO:0007669"/>
    <property type="project" value="InterPro"/>
</dbReference>
<dbReference type="KEGG" id="ehx:EMIHUDRAFT_62350"/>
<evidence type="ECO:0000256" key="1">
    <source>
        <dbReference type="ARBA" id="ARBA00004141"/>
    </source>
</evidence>
<dbReference type="PaxDb" id="2903-EOD05316"/>
<reference evidence="16" key="1">
    <citation type="journal article" date="2013" name="Nature">
        <title>Pan genome of the phytoplankton Emiliania underpins its global distribution.</title>
        <authorList>
            <person name="Read B.A."/>
            <person name="Kegel J."/>
            <person name="Klute M.J."/>
            <person name="Kuo A."/>
            <person name="Lefebvre S.C."/>
            <person name="Maumus F."/>
            <person name="Mayer C."/>
            <person name="Miller J."/>
            <person name="Monier A."/>
            <person name="Salamov A."/>
            <person name="Young J."/>
            <person name="Aguilar M."/>
            <person name="Claverie J.M."/>
            <person name="Frickenhaus S."/>
            <person name="Gonzalez K."/>
            <person name="Herman E.K."/>
            <person name="Lin Y.C."/>
            <person name="Napier J."/>
            <person name="Ogata H."/>
            <person name="Sarno A.F."/>
            <person name="Shmutz J."/>
            <person name="Schroeder D."/>
            <person name="de Vargas C."/>
            <person name="Verret F."/>
            <person name="von Dassow P."/>
            <person name="Valentin K."/>
            <person name="Van de Peer Y."/>
            <person name="Wheeler G."/>
            <person name="Dacks J.B."/>
            <person name="Delwiche C.F."/>
            <person name="Dyhrman S.T."/>
            <person name="Glockner G."/>
            <person name="John U."/>
            <person name="Richards T."/>
            <person name="Worden A.Z."/>
            <person name="Zhang X."/>
            <person name="Grigoriev I.V."/>
            <person name="Allen A.E."/>
            <person name="Bidle K."/>
            <person name="Borodovsky M."/>
            <person name="Bowler C."/>
            <person name="Brownlee C."/>
            <person name="Cock J.M."/>
            <person name="Elias M."/>
            <person name="Gladyshev V.N."/>
            <person name="Groth M."/>
            <person name="Guda C."/>
            <person name="Hadaegh A."/>
            <person name="Iglesias-Rodriguez M.D."/>
            <person name="Jenkins J."/>
            <person name="Jones B.M."/>
            <person name="Lawson T."/>
            <person name="Leese F."/>
            <person name="Lindquist E."/>
            <person name="Lobanov A."/>
            <person name="Lomsadze A."/>
            <person name="Malik S.B."/>
            <person name="Marsh M.E."/>
            <person name="Mackinder L."/>
            <person name="Mock T."/>
            <person name="Mueller-Roeber B."/>
            <person name="Pagarete A."/>
            <person name="Parker M."/>
            <person name="Probert I."/>
            <person name="Quesneville H."/>
            <person name="Raines C."/>
            <person name="Rensing S.A."/>
            <person name="Riano-Pachon D.M."/>
            <person name="Richier S."/>
            <person name="Rokitta S."/>
            <person name="Shiraiwa Y."/>
            <person name="Soanes D.M."/>
            <person name="van der Giezen M."/>
            <person name="Wahlund T.M."/>
            <person name="Williams B."/>
            <person name="Wilson W."/>
            <person name="Wolfe G."/>
            <person name="Wurch L.L."/>
        </authorList>
    </citation>
    <scope>NUCLEOTIDE SEQUENCE</scope>
</reference>
<dbReference type="OMA" id="PVCSIVF"/>
<dbReference type="GO" id="GO:0005524">
    <property type="term" value="F:ATP binding"/>
    <property type="evidence" value="ECO:0007669"/>
    <property type="project" value="UniProtKB-KW"/>
</dbReference>
<protein>
    <recommendedName>
        <fullName evidence="13">Calcium-transporting ATPase</fullName>
        <ecNumber evidence="13">7.2.2.10</ecNumber>
    </recommendedName>
</protein>
<organism evidence="15 16">
    <name type="scientific">Emiliania huxleyi (strain CCMP1516)</name>
    <dbReference type="NCBI Taxonomy" id="280463"/>
    <lineage>
        <taxon>Eukaryota</taxon>
        <taxon>Haptista</taxon>
        <taxon>Haptophyta</taxon>
        <taxon>Prymnesiophyceae</taxon>
        <taxon>Isochrysidales</taxon>
        <taxon>Noelaerhabdaceae</taxon>
        <taxon>Emiliania</taxon>
    </lineage>
</organism>
<evidence type="ECO:0000256" key="5">
    <source>
        <dbReference type="ARBA" id="ARBA00022741"/>
    </source>
</evidence>
<dbReference type="Pfam" id="PF13246">
    <property type="entry name" value="Cation_ATPase"/>
    <property type="match status" value="1"/>
</dbReference>
<dbReference type="InterPro" id="IPR005782">
    <property type="entry name" value="P-type_ATPase_IIA"/>
</dbReference>
<evidence type="ECO:0000256" key="6">
    <source>
        <dbReference type="ARBA" id="ARBA00022837"/>
    </source>
</evidence>
<dbReference type="RefSeq" id="XP_005757745.1">
    <property type="nucleotide sequence ID" value="XM_005757688.1"/>
</dbReference>
<dbReference type="GO" id="GO:0005388">
    <property type="term" value="F:P-type calcium transporter activity"/>
    <property type="evidence" value="ECO:0007669"/>
    <property type="project" value="UniProtKB-EC"/>
</dbReference>
<evidence type="ECO:0000256" key="11">
    <source>
        <dbReference type="ARBA" id="ARBA00023065"/>
    </source>
</evidence>
<dbReference type="AlphaFoldDB" id="A0A0D3I231"/>
<dbReference type="SFLD" id="SFLDF00027">
    <property type="entry name" value="p-type_atpase"/>
    <property type="match status" value="1"/>
</dbReference>
<dbReference type="InterPro" id="IPR023298">
    <property type="entry name" value="ATPase_P-typ_TM_dom_sf"/>
</dbReference>
<dbReference type="SMART" id="SM00831">
    <property type="entry name" value="Cation_ATPase_N"/>
    <property type="match status" value="1"/>
</dbReference>
<dbReference type="Gene3D" id="1.20.1110.10">
    <property type="entry name" value="Calcium-transporting ATPase, transmembrane domain"/>
    <property type="match status" value="1"/>
</dbReference>
<comment type="catalytic activity">
    <reaction evidence="13">
        <text>Ca(2+)(in) + ATP + H2O = Ca(2+)(out) + ADP + phosphate + H(+)</text>
        <dbReference type="Rhea" id="RHEA:18105"/>
        <dbReference type="ChEBI" id="CHEBI:15377"/>
        <dbReference type="ChEBI" id="CHEBI:15378"/>
        <dbReference type="ChEBI" id="CHEBI:29108"/>
        <dbReference type="ChEBI" id="CHEBI:30616"/>
        <dbReference type="ChEBI" id="CHEBI:43474"/>
        <dbReference type="ChEBI" id="CHEBI:456216"/>
        <dbReference type="EC" id="7.2.2.10"/>
    </reaction>
</comment>
<dbReference type="SFLD" id="SFLDG00002">
    <property type="entry name" value="C1.7:_P-type_atpase_like"/>
    <property type="match status" value="1"/>
</dbReference>
<dbReference type="Pfam" id="PF00122">
    <property type="entry name" value="E1-E2_ATPase"/>
    <property type="match status" value="1"/>
</dbReference>
<evidence type="ECO:0000256" key="3">
    <source>
        <dbReference type="ARBA" id="ARBA00022568"/>
    </source>
</evidence>
<evidence type="ECO:0000256" key="8">
    <source>
        <dbReference type="ARBA" id="ARBA00022842"/>
    </source>
</evidence>